<evidence type="ECO:0000256" key="1">
    <source>
        <dbReference type="ARBA" id="ARBA00009651"/>
    </source>
</evidence>
<keyword evidence="11" id="KW-1185">Reference proteome</keyword>
<evidence type="ECO:0000259" key="9">
    <source>
        <dbReference type="PROSITE" id="PS50188"/>
    </source>
</evidence>
<dbReference type="PANTHER" id="PTHR24103">
    <property type="entry name" value="E3 UBIQUITIN-PROTEIN LIGASE TRIM"/>
    <property type="match status" value="1"/>
</dbReference>
<dbReference type="InterPro" id="IPR050143">
    <property type="entry name" value="TRIM/RBCC"/>
</dbReference>
<comment type="similarity">
    <text evidence="1">Belongs to the ohanin/vespryn family.</text>
</comment>
<feature type="region of interest" description="Disordered" evidence="7">
    <location>
        <begin position="11"/>
        <end position="35"/>
    </location>
</feature>
<dbReference type="SUPFAM" id="SSF49899">
    <property type="entry name" value="Concanavalin A-like lectins/glucanases"/>
    <property type="match status" value="1"/>
</dbReference>
<evidence type="ECO:0000256" key="3">
    <source>
        <dbReference type="ARBA" id="ARBA00022771"/>
    </source>
</evidence>
<dbReference type="AlphaFoldDB" id="A0AAW1AUZ4"/>
<dbReference type="SUPFAM" id="SSF57845">
    <property type="entry name" value="B-box zinc-binding domain"/>
    <property type="match status" value="1"/>
</dbReference>
<dbReference type="InterPro" id="IPR013320">
    <property type="entry name" value="ConA-like_dom_sf"/>
</dbReference>
<evidence type="ECO:0000256" key="4">
    <source>
        <dbReference type="ARBA" id="ARBA00022833"/>
    </source>
</evidence>
<evidence type="ECO:0000313" key="11">
    <source>
        <dbReference type="Proteomes" id="UP001474421"/>
    </source>
</evidence>
<proteinExistence type="inferred from homology"/>
<keyword evidence="3 6" id="KW-0479">Metal-binding</keyword>
<keyword evidence="3 6" id="KW-0863">Zinc-finger</keyword>
<dbReference type="InterPro" id="IPR001870">
    <property type="entry name" value="B30.2/SPRY"/>
</dbReference>
<keyword evidence="4" id="KW-0862">Zinc</keyword>
<dbReference type="PRINTS" id="PR01407">
    <property type="entry name" value="BUTYPHLNCDUF"/>
</dbReference>
<keyword evidence="2" id="KW-0528">Neurotoxin</keyword>
<dbReference type="Proteomes" id="UP001474421">
    <property type="component" value="Unassembled WGS sequence"/>
</dbReference>
<dbReference type="SMART" id="SM00589">
    <property type="entry name" value="PRY"/>
    <property type="match status" value="1"/>
</dbReference>
<evidence type="ECO:0000259" key="8">
    <source>
        <dbReference type="PROSITE" id="PS50119"/>
    </source>
</evidence>
<dbReference type="Gene3D" id="3.30.160.60">
    <property type="entry name" value="Classic Zinc Finger"/>
    <property type="match status" value="1"/>
</dbReference>
<comment type="caution">
    <text evidence="10">The sequence shown here is derived from an EMBL/GenBank/DDBJ whole genome shotgun (WGS) entry which is preliminary data.</text>
</comment>
<dbReference type="EMBL" id="JAOTOJ010000013">
    <property type="protein sequence ID" value="KAK9393646.1"/>
    <property type="molecule type" value="Genomic_DNA"/>
</dbReference>
<evidence type="ECO:0000256" key="6">
    <source>
        <dbReference type="PROSITE-ProRule" id="PRU00024"/>
    </source>
</evidence>
<dbReference type="InterPro" id="IPR006574">
    <property type="entry name" value="PRY"/>
</dbReference>
<comment type="function">
    <text evidence="5">Neurotoxin that produces dose-dependent hypolocomotion and hyperalgesia in mice. May directly act on the central nervous system, as it is 6500-fold more potent when administered intracerebroventricularly than intraperitoneal.</text>
</comment>
<dbReference type="GO" id="GO:0008270">
    <property type="term" value="F:zinc ion binding"/>
    <property type="evidence" value="ECO:0007669"/>
    <property type="project" value="UniProtKB-KW"/>
</dbReference>
<accession>A0AAW1AUZ4</accession>
<feature type="domain" description="B30.2/SPRY" evidence="9">
    <location>
        <begin position="331"/>
        <end position="512"/>
    </location>
</feature>
<reference evidence="10 11" key="1">
    <citation type="journal article" date="2024" name="Proc. Natl. Acad. Sci. U.S.A.">
        <title>The genetic regulatory architecture and epigenomic basis for age-related changes in rattlesnake venom.</title>
        <authorList>
            <person name="Hogan M.P."/>
            <person name="Holding M.L."/>
            <person name="Nystrom G.S."/>
            <person name="Colston T.J."/>
            <person name="Bartlett D.A."/>
            <person name="Mason A.J."/>
            <person name="Ellsworth S.A."/>
            <person name="Rautsaw R.M."/>
            <person name="Lawrence K.C."/>
            <person name="Strickland J.L."/>
            <person name="He B."/>
            <person name="Fraser P."/>
            <person name="Margres M.J."/>
            <person name="Gilbert D.M."/>
            <person name="Gibbs H.L."/>
            <person name="Parkinson C.L."/>
            <person name="Rokyta D.R."/>
        </authorList>
    </citation>
    <scope>NUCLEOTIDE SEQUENCE [LARGE SCALE GENOMIC DNA]</scope>
    <source>
        <strain evidence="10">DRR0105</strain>
    </source>
</reference>
<evidence type="ECO:0000256" key="7">
    <source>
        <dbReference type="SAM" id="MobiDB-lite"/>
    </source>
</evidence>
<keyword evidence="2" id="KW-0800">Toxin</keyword>
<organism evidence="10 11">
    <name type="scientific">Crotalus adamanteus</name>
    <name type="common">Eastern diamondback rattlesnake</name>
    <dbReference type="NCBI Taxonomy" id="8729"/>
    <lineage>
        <taxon>Eukaryota</taxon>
        <taxon>Metazoa</taxon>
        <taxon>Chordata</taxon>
        <taxon>Craniata</taxon>
        <taxon>Vertebrata</taxon>
        <taxon>Euteleostomi</taxon>
        <taxon>Lepidosauria</taxon>
        <taxon>Squamata</taxon>
        <taxon>Bifurcata</taxon>
        <taxon>Unidentata</taxon>
        <taxon>Episquamata</taxon>
        <taxon>Toxicofera</taxon>
        <taxon>Serpentes</taxon>
        <taxon>Colubroidea</taxon>
        <taxon>Viperidae</taxon>
        <taxon>Crotalinae</taxon>
        <taxon>Crotalus</taxon>
    </lineage>
</organism>
<dbReference type="Pfam" id="PF00643">
    <property type="entry name" value="zf-B_box"/>
    <property type="match status" value="1"/>
</dbReference>
<dbReference type="SMART" id="SM00336">
    <property type="entry name" value="BBOX"/>
    <property type="match status" value="1"/>
</dbReference>
<dbReference type="Gene3D" id="2.60.120.920">
    <property type="match status" value="1"/>
</dbReference>
<gene>
    <name evidence="10" type="ORF">NXF25_016098</name>
</gene>
<evidence type="ECO:0000256" key="2">
    <source>
        <dbReference type="ARBA" id="ARBA00022699"/>
    </source>
</evidence>
<dbReference type="PROSITE" id="PS50119">
    <property type="entry name" value="ZF_BBOX"/>
    <property type="match status" value="1"/>
</dbReference>
<dbReference type="InterPro" id="IPR000315">
    <property type="entry name" value="Znf_B-box"/>
</dbReference>
<sequence length="512" mass="57065">MCAGAAAAGRGPCAGARPGGGAGAGIRRQRRRSSCSGVRRSIQSFLRFTCRPSRLRVSGRRGFPFLLLPLLPLSSNAGRGIYLEGVGGILGAPPPTPSKGVGCHQRFDTVTLVPNRQLGNVSWLIRKLQDKGVFKKLSQPICEAHKEPLMLFCQTDRALLCSKCQESQGHRDHALASLEEAAHKAKTEVNVFLKLLKVQKAHVHDSYAEVQTEKENLVKIMELDNQRFGSGYKEMYEVVRMAHSDQMTAAKWINEQIEEEMTRLARKHNYIRTFTKELERKFEEPAHEFLKDIKGVTARCKELLDQPPEGQFPPFKEKMWDLALRSLFVANTLKRCRDALPLVSVVERANVTMDRLTAHPHLLLSASKKIVTHDATPSGLLPGRQAFDTTPCILAEEGFAAGRHCWQVEVTSSGHGWAFGVMKDSVARKGPVKISADDGIWALLPEHLPPAECRSGTSCFRLYLDYEGGTVHFFNGATREPLLLLSYAVFLGERIFPFFKLEEPNSQMRIVP</sequence>
<dbReference type="InterPro" id="IPR003879">
    <property type="entry name" value="Butyrophylin_SPRY"/>
</dbReference>
<evidence type="ECO:0000313" key="10">
    <source>
        <dbReference type="EMBL" id="KAK9393646.1"/>
    </source>
</evidence>
<dbReference type="InterPro" id="IPR043136">
    <property type="entry name" value="B30.2/SPRY_sf"/>
</dbReference>
<dbReference type="PROSITE" id="PS50188">
    <property type="entry name" value="B302_SPRY"/>
    <property type="match status" value="1"/>
</dbReference>
<feature type="domain" description="B box-type" evidence="8">
    <location>
        <begin position="137"/>
        <end position="178"/>
    </location>
</feature>
<name>A0AAW1AUZ4_CROAD</name>
<evidence type="ECO:0000256" key="5">
    <source>
        <dbReference type="ARBA" id="ARBA00034460"/>
    </source>
</evidence>
<dbReference type="Pfam" id="PF13765">
    <property type="entry name" value="PRY"/>
    <property type="match status" value="1"/>
</dbReference>
<protein>
    <submittedName>
        <fullName evidence="10">Zinc finger protein RFP-like</fullName>
    </submittedName>
</protein>